<dbReference type="OrthoDB" id="3222453at2759"/>
<keyword evidence="2" id="KW-1185">Reference proteome</keyword>
<dbReference type="EMBL" id="KN834796">
    <property type="protein sequence ID" value="KIK56577.1"/>
    <property type="molecule type" value="Genomic_DNA"/>
</dbReference>
<evidence type="ECO:0000313" key="2">
    <source>
        <dbReference type="Proteomes" id="UP000053593"/>
    </source>
</evidence>
<name>A0A0D0CEW0_9AGAR</name>
<proteinExistence type="predicted"/>
<evidence type="ECO:0000313" key="1">
    <source>
        <dbReference type="EMBL" id="KIK56577.1"/>
    </source>
</evidence>
<dbReference type="AlphaFoldDB" id="A0A0D0CEW0"/>
<organism evidence="1 2">
    <name type="scientific">Collybiopsis luxurians FD-317 M1</name>
    <dbReference type="NCBI Taxonomy" id="944289"/>
    <lineage>
        <taxon>Eukaryota</taxon>
        <taxon>Fungi</taxon>
        <taxon>Dikarya</taxon>
        <taxon>Basidiomycota</taxon>
        <taxon>Agaricomycotina</taxon>
        <taxon>Agaricomycetes</taxon>
        <taxon>Agaricomycetidae</taxon>
        <taxon>Agaricales</taxon>
        <taxon>Marasmiineae</taxon>
        <taxon>Omphalotaceae</taxon>
        <taxon>Collybiopsis</taxon>
        <taxon>Collybiopsis luxurians</taxon>
    </lineage>
</organism>
<protein>
    <submittedName>
        <fullName evidence="1">Uncharacterized protein</fullName>
    </submittedName>
</protein>
<accession>A0A0D0CEW0</accession>
<reference evidence="1 2" key="1">
    <citation type="submission" date="2014-04" db="EMBL/GenBank/DDBJ databases">
        <title>Evolutionary Origins and Diversification of the Mycorrhizal Mutualists.</title>
        <authorList>
            <consortium name="DOE Joint Genome Institute"/>
            <consortium name="Mycorrhizal Genomics Consortium"/>
            <person name="Kohler A."/>
            <person name="Kuo A."/>
            <person name="Nagy L.G."/>
            <person name="Floudas D."/>
            <person name="Copeland A."/>
            <person name="Barry K.W."/>
            <person name="Cichocki N."/>
            <person name="Veneault-Fourrey C."/>
            <person name="LaButti K."/>
            <person name="Lindquist E.A."/>
            <person name="Lipzen A."/>
            <person name="Lundell T."/>
            <person name="Morin E."/>
            <person name="Murat C."/>
            <person name="Riley R."/>
            <person name="Ohm R."/>
            <person name="Sun H."/>
            <person name="Tunlid A."/>
            <person name="Henrissat B."/>
            <person name="Grigoriev I.V."/>
            <person name="Hibbett D.S."/>
            <person name="Martin F."/>
        </authorList>
    </citation>
    <scope>NUCLEOTIDE SEQUENCE [LARGE SCALE GENOMIC DNA]</scope>
    <source>
        <strain evidence="1 2">FD-317 M1</strain>
    </source>
</reference>
<gene>
    <name evidence="1" type="ORF">GYMLUDRAFT_778847</name>
</gene>
<dbReference type="HOGENOM" id="CLU_021108_6_1_1"/>
<dbReference type="Proteomes" id="UP000053593">
    <property type="component" value="Unassembled WGS sequence"/>
</dbReference>
<sequence>MSLSGPQSFQGAHHIHMINPVFHTTTPAPTLTSSGSPSACSASDLSLVDTHHANSAENPRSVSWTERESYAQFMFPQKRGYPLWKPKPQGGRLPGIYKQKGVHIGDIGILNEFGGFSYLFNTCHPANHELNLGRVPENFEQLLDIDYDDIEESEEFEPGSHIASQPSSIRKVKIAGRCHIPSVHEDFGAGQSFTTSISEGALLVLPEGGRRCDHMQYTNFYRYAAKCAQSWYNHVNGPLARGAHNGALYLITGFDKARAWGAVSFINANPGSVHLEYVPKPPEHGGQWPRYLFCKCDFASHSSDSDASGSQSGSVFLRGFKIAVRHNPFLKSPEVCSKVTYISDMDADDLLPKHKVADSSLTAHDLSISHMSTPWTALEDNKYEYPVRYLVDNPSDMINRWILDNYDEVDIAITHDNDWASVLENDVSPSVR</sequence>